<dbReference type="GO" id="GO:0008237">
    <property type="term" value="F:metallopeptidase activity"/>
    <property type="evidence" value="ECO:0007669"/>
    <property type="project" value="UniProtKB-KW"/>
</dbReference>
<dbReference type="Proteomes" id="UP000574390">
    <property type="component" value="Unassembled WGS sequence"/>
</dbReference>
<dbReference type="Gene3D" id="3.40.390.10">
    <property type="entry name" value="Collagenase (Catalytic Domain)"/>
    <property type="match status" value="1"/>
</dbReference>
<evidence type="ECO:0000256" key="6">
    <source>
        <dbReference type="ARBA" id="ARBA00023049"/>
    </source>
</evidence>
<dbReference type="Gene3D" id="1.10.245.10">
    <property type="entry name" value="SWIB/MDM2 domain"/>
    <property type="match status" value="1"/>
</dbReference>
<evidence type="ECO:0000313" key="8">
    <source>
        <dbReference type="EMBL" id="KAF4741642.1"/>
    </source>
</evidence>
<dbReference type="SUPFAM" id="SSF55486">
    <property type="entry name" value="Metalloproteases ('zincins'), catalytic domain"/>
    <property type="match status" value="1"/>
</dbReference>
<feature type="domain" description="DM2" evidence="7">
    <location>
        <begin position="326"/>
        <end position="391"/>
    </location>
</feature>
<gene>
    <name evidence="8" type="ORF">FOZ62_022092</name>
</gene>
<keyword evidence="5" id="KW-0862">Zinc</keyword>
<dbReference type="Pfam" id="PF07998">
    <property type="entry name" value="Peptidase_M54"/>
    <property type="match status" value="1"/>
</dbReference>
<organism evidence="8 9">
    <name type="scientific">Perkinsus olseni</name>
    <name type="common">Perkinsus atlanticus</name>
    <dbReference type="NCBI Taxonomy" id="32597"/>
    <lineage>
        <taxon>Eukaryota</taxon>
        <taxon>Sar</taxon>
        <taxon>Alveolata</taxon>
        <taxon>Perkinsozoa</taxon>
        <taxon>Perkinsea</taxon>
        <taxon>Perkinsida</taxon>
        <taxon>Perkinsidae</taxon>
        <taxon>Perkinsus</taxon>
    </lineage>
</organism>
<evidence type="ECO:0000256" key="2">
    <source>
        <dbReference type="ARBA" id="ARBA00022670"/>
    </source>
</evidence>
<evidence type="ECO:0000256" key="4">
    <source>
        <dbReference type="ARBA" id="ARBA00022801"/>
    </source>
</evidence>
<name>A0A7J6TA51_PEROL</name>
<protein>
    <recommendedName>
        <fullName evidence="7">DM2 domain-containing protein</fullName>
    </recommendedName>
</protein>
<keyword evidence="3" id="KW-0479">Metal-binding</keyword>
<dbReference type="AlphaFoldDB" id="A0A7J6TA51"/>
<proteinExistence type="predicted"/>
<dbReference type="Pfam" id="PF02201">
    <property type="entry name" value="SWIB"/>
    <property type="match status" value="1"/>
</dbReference>
<evidence type="ECO:0000256" key="1">
    <source>
        <dbReference type="ARBA" id="ARBA00001947"/>
    </source>
</evidence>
<sequence>MGNPNLPLKLTQEIRLPNQSGESFEDFKLKAKENLAQPARVVEIVPIIVTDEDAVDVLAPVVPPLHDFLEAFFPSVEASVRRAHTMKSPAGGLHSILKKLVGSKPRARQPPLHRLGLVCRLPLIQQQNDASSAQPPCTCTCCSLGPSVVQPGSNAESWLSMICLEKFAFPLATREQLLERICKAAAHNVCHSLGMGHCHFYKCLMNVAYTGESFEHKQASTLDTIILVSRLSPKAMAVSPVRSFAAVPTSIVILGKPTALEPVEEMVRGPATAHQDSHHSRISRKVNGSFSTISRLFNDLDSGAPRFDVGILESMSGQHTIYTLTSRRLRDLIGSSECTLSQLYTSIWGYARLHGLKRPRGTLQTDDQLAAVFGRRGVIHYSDLPQLLSPLISLGRASPPGSIGSPSQAGYDGFVAYVRRPKLYRPSDELKFVLQSQRQREICTFEEAVNGVKNYAIDKGLILDVHPMFIVTDSVLRPLFPAASVPLGMLGNFLWYALSPSAIVTTDFPKEYFAPPTTVTPNPALAAIIGEGSKTSQEILLDVAAYVLRKGLQKEGRVVVDDRLAALNTSWRPGSVIDKLTLFKRVAWSTVSEDDPVELPLRHPLRRPTALSKIFDAV</sequence>
<evidence type="ECO:0000259" key="7">
    <source>
        <dbReference type="Pfam" id="PF02201"/>
    </source>
</evidence>
<evidence type="ECO:0000313" key="9">
    <source>
        <dbReference type="Proteomes" id="UP000574390"/>
    </source>
</evidence>
<comment type="cofactor">
    <cofactor evidence="1">
        <name>Zn(2+)</name>
        <dbReference type="ChEBI" id="CHEBI:29105"/>
    </cofactor>
</comment>
<dbReference type="EMBL" id="JABANM010009003">
    <property type="protein sequence ID" value="KAF4741642.1"/>
    <property type="molecule type" value="Genomic_DNA"/>
</dbReference>
<dbReference type="GO" id="GO:0046872">
    <property type="term" value="F:metal ion binding"/>
    <property type="evidence" value="ECO:0007669"/>
    <property type="project" value="UniProtKB-KW"/>
</dbReference>
<dbReference type="InterPro" id="IPR036885">
    <property type="entry name" value="SWIB_MDM2_dom_sf"/>
</dbReference>
<keyword evidence="2" id="KW-0645">Protease</keyword>
<dbReference type="SUPFAM" id="SSF47592">
    <property type="entry name" value="SWIB/MDM2 domain"/>
    <property type="match status" value="1"/>
</dbReference>
<accession>A0A7J6TA51</accession>
<evidence type="ECO:0000256" key="3">
    <source>
        <dbReference type="ARBA" id="ARBA00022723"/>
    </source>
</evidence>
<comment type="caution">
    <text evidence="8">The sequence shown here is derived from an EMBL/GenBank/DDBJ whole genome shotgun (WGS) entry which is preliminary data.</text>
</comment>
<keyword evidence="6" id="KW-0482">Metalloprotease</keyword>
<dbReference type="GO" id="GO:0006508">
    <property type="term" value="P:proteolysis"/>
    <property type="evidence" value="ECO:0007669"/>
    <property type="project" value="UniProtKB-KW"/>
</dbReference>
<dbReference type="InterPro" id="IPR012962">
    <property type="entry name" value="Pept_M54_archaemetzincn"/>
</dbReference>
<reference evidence="8 9" key="1">
    <citation type="submission" date="2020-04" db="EMBL/GenBank/DDBJ databases">
        <title>Perkinsus olseni comparative genomics.</title>
        <authorList>
            <person name="Bogema D.R."/>
        </authorList>
    </citation>
    <scope>NUCLEOTIDE SEQUENCE [LARGE SCALE GENOMIC DNA]</scope>
    <source>
        <strain evidence="8">ATCC PRA-205</strain>
    </source>
</reference>
<keyword evidence="4" id="KW-0378">Hydrolase</keyword>
<evidence type="ECO:0000256" key="5">
    <source>
        <dbReference type="ARBA" id="ARBA00022833"/>
    </source>
</evidence>
<dbReference type="InterPro" id="IPR003121">
    <property type="entry name" value="SWIB_MDM2_domain"/>
</dbReference>
<dbReference type="InterPro" id="IPR024079">
    <property type="entry name" value="MetalloPept_cat_dom_sf"/>
</dbReference>